<proteinExistence type="predicted"/>
<evidence type="ECO:0000313" key="2">
    <source>
        <dbReference type="EMBL" id="MBO1869162.1"/>
    </source>
</evidence>
<feature type="compositionally biased region" description="Acidic residues" evidence="1">
    <location>
        <begin position="28"/>
        <end position="43"/>
    </location>
</feature>
<geneLocation type="plasmid" evidence="3 4">
    <name>pBb144S4a</name>
</geneLocation>
<dbReference type="AlphaFoldDB" id="A0A939MNF2"/>
<dbReference type="EMBL" id="JAGEMI010000004">
    <property type="protein sequence ID" value="MBO1869162.1"/>
    <property type="molecule type" value="Genomic_DNA"/>
</dbReference>
<sequence length="55" mass="6147">MGRKSIIQAQEATAAQHAEWEQSRDQAISDEEIDLDAGDDPDEWSVYLTSAPQIE</sequence>
<evidence type="ECO:0000313" key="3">
    <source>
        <dbReference type="EMBL" id="UEM17905.1"/>
    </source>
</evidence>
<name>A0A939MNF2_9BRAD</name>
<gene>
    <name evidence="3" type="ORF">J4G43_052765</name>
    <name evidence="2" type="ORF">J4G43_53185</name>
</gene>
<evidence type="ECO:0000256" key="1">
    <source>
        <dbReference type="SAM" id="MobiDB-lite"/>
    </source>
</evidence>
<dbReference type="KEGG" id="bban:J4G43_052765"/>
<reference evidence="2" key="1">
    <citation type="submission" date="2021-03" db="EMBL/GenBank/DDBJ databases">
        <title>Whole Genome Sequence of Bradyrhizobium sp. Strain 144S4.</title>
        <authorList>
            <person name="Bromfield E.S.P."/>
            <person name="Cloutier S."/>
        </authorList>
    </citation>
    <scope>NUCLEOTIDE SEQUENCE [LARGE SCALE GENOMIC DNA]</scope>
    <source>
        <strain evidence="2">144S4</strain>
    </source>
</reference>
<dbReference type="Proteomes" id="UP000664702">
    <property type="component" value="Plasmid pBb144S4a"/>
</dbReference>
<dbReference type="EMBL" id="CP086137">
    <property type="protein sequence ID" value="UEM17905.1"/>
    <property type="molecule type" value="Genomic_DNA"/>
</dbReference>
<feature type="region of interest" description="Disordered" evidence="1">
    <location>
        <begin position="1"/>
        <end position="55"/>
    </location>
</feature>
<accession>A0A939MNF2</accession>
<protein>
    <submittedName>
        <fullName evidence="2">Uncharacterized protein</fullName>
    </submittedName>
</protein>
<evidence type="ECO:0000313" key="4">
    <source>
        <dbReference type="Proteomes" id="UP000664702"/>
    </source>
</evidence>
<dbReference type="RefSeq" id="WP_208089717.1">
    <property type="nucleotide sequence ID" value="NZ_CP086137.1"/>
</dbReference>
<reference evidence="3 4" key="2">
    <citation type="journal article" date="2022" name="Int. J. Syst. Evol. Microbiol.">
        <title>Strains of Bradyrhizobium barranii sp. nov. associated with legumes native to Canada are symbionts of soybeans and belong to different subspecies (subsp. barranii subsp. nov. and subsp. apii subsp. nov.) and symbiovars (sv. glycinearum and sv. septentrionale).</title>
        <authorList>
            <person name="Bromfield E.S.P."/>
            <person name="Cloutier S."/>
            <person name="Wasai-Hara S."/>
            <person name="Minamisawa K."/>
        </authorList>
    </citation>
    <scope>NUCLEOTIDE SEQUENCE [LARGE SCALE GENOMIC DNA]</scope>
    <source>
        <strain evidence="3 4">144S4</strain>
        <plasmid evidence="4">pBb144S4a</plasmid>
    </source>
</reference>
<keyword evidence="3" id="KW-0614">Plasmid</keyword>
<feature type="compositionally biased region" description="Low complexity" evidence="1">
    <location>
        <begin position="8"/>
        <end position="17"/>
    </location>
</feature>
<organism evidence="2">
    <name type="scientific">Bradyrhizobium barranii subsp. barranii</name>
    <dbReference type="NCBI Taxonomy" id="2823807"/>
    <lineage>
        <taxon>Bacteria</taxon>
        <taxon>Pseudomonadati</taxon>
        <taxon>Pseudomonadota</taxon>
        <taxon>Alphaproteobacteria</taxon>
        <taxon>Hyphomicrobiales</taxon>
        <taxon>Nitrobacteraceae</taxon>
        <taxon>Bradyrhizobium</taxon>
        <taxon>Bradyrhizobium barranii</taxon>
    </lineage>
</organism>